<sequence>MASSLSLMLFCFIFISFAISDAVVPPADTFRYVNQGDFGEANSEYAPNYRPLPPFTFPFQLCFYNTTPGVYTLSLRMGVRNDEYMMRWVWEANRGNPVGENATFSLGSDGNLVLADRDGRIAWQTNTANKDVVGFAILSDGNMVLRDSKGGFVWQSFDSPTDTLLFGQSLRIRGPTKLVSRASTTNNVNGAYSFVIEPKRLGLYYKNMLYWSSTFPEVSQRNVTIVNATFGIVETEYNNDFNALRVQLSNSDAQPYVDMDLLRFNNTLSYIRLGIDGNLRLYSYRPNVAFGMWSLVFTLFDKRENTRGDIYEDECQLPERCGKFGLCEDSQCVGCPTPEGVFAWSTKCNVKSPSCKAGGSRYYQLKGVDHFTSKYSPGTGPVKQKDCESKCTKDFITLYDIACSPTNDAITTITTTIITITTTVVAVIASTFITTFIRTFSHTTLTPTSATTTTTCAISTTISAASTNIIEFFL</sequence>
<accession>A0AA35ZMM4</accession>
<keyword evidence="6" id="KW-1185">Reference proteome</keyword>
<evidence type="ECO:0000256" key="2">
    <source>
        <dbReference type="ARBA" id="ARBA00023180"/>
    </source>
</evidence>
<dbReference type="EMBL" id="OX465083">
    <property type="protein sequence ID" value="CAI9295023.1"/>
    <property type="molecule type" value="Genomic_DNA"/>
</dbReference>
<dbReference type="PANTHER" id="PTHR32444">
    <property type="entry name" value="BULB-TYPE LECTIN DOMAIN-CONTAINING PROTEIN"/>
    <property type="match status" value="1"/>
</dbReference>
<feature type="chain" id="PRO_5041393024" description="Bulb-type lectin domain-containing protein" evidence="3">
    <location>
        <begin position="23"/>
        <end position="474"/>
    </location>
</feature>
<dbReference type="InterPro" id="IPR035446">
    <property type="entry name" value="SLSG/EP1"/>
</dbReference>
<dbReference type="Pfam" id="PF01453">
    <property type="entry name" value="B_lectin"/>
    <property type="match status" value="1"/>
</dbReference>
<dbReference type="PANTHER" id="PTHR32444:SF132">
    <property type="entry name" value="S-LOCUS-SPECIFIC GLYCOPROTEIN_EP1"/>
    <property type="match status" value="1"/>
</dbReference>
<dbReference type="Gene3D" id="2.90.10.10">
    <property type="entry name" value="Bulb-type lectin domain"/>
    <property type="match status" value="1"/>
</dbReference>
<dbReference type="SUPFAM" id="SSF51110">
    <property type="entry name" value="alpha-D-mannose-specific plant lectins"/>
    <property type="match status" value="1"/>
</dbReference>
<reference evidence="5" key="1">
    <citation type="submission" date="2023-04" db="EMBL/GenBank/DDBJ databases">
        <authorList>
            <person name="Vijverberg K."/>
            <person name="Xiong W."/>
            <person name="Schranz E."/>
        </authorList>
    </citation>
    <scope>NUCLEOTIDE SEQUENCE</scope>
</reference>
<protein>
    <recommendedName>
        <fullName evidence="4">Bulb-type lectin domain-containing protein</fullName>
    </recommendedName>
</protein>
<dbReference type="CDD" id="cd00028">
    <property type="entry name" value="B_lectin"/>
    <property type="match status" value="1"/>
</dbReference>
<dbReference type="InterPro" id="IPR036426">
    <property type="entry name" value="Bulb-type_lectin_dom_sf"/>
</dbReference>
<dbReference type="AlphaFoldDB" id="A0AA35ZMM4"/>
<proteinExistence type="predicted"/>
<keyword evidence="2" id="KW-0325">Glycoprotein</keyword>
<feature type="signal peptide" evidence="3">
    <location>
        <begin position="1"/>
        <end position="22"/>
    </location>
</feature>
<dbReference type="InterPro" id="IPR001480">
    <property type="entry name" value="Bulb-type_lectin_dom"/>
</dbReference>
<keyword evidence="1 3" id="KW-0732">Signal</keyword>
<dbReference type="PIRSF" id="PIRSF002686">
    <property type="entry name" value="SLG"/>
    <property type="match status" value="1"/>
</dbReference>
<dbReference type="SMART" id="SM00108">
    <property type="entry name" value="B_lectin"/>
    <property type="match status" value="1"/>
</dbReference>
<name>A0AA35ZMM4_LACSI</name>
<evidence type="ECO:0000313" key="5">
    <source>
        <dbReference type="EMBL" id="CAI9295023.1"/>
    </source>
</evidence>
<evidence type="ECO:0000259" key="4">
    <source>
        <dbReference type="PROSITE" id="PS50927"/>
    </source>
</evidence>
<dbReference type="PROSITE" id="PS50927">
    <property type="entry name" value="BULB_LECTIN"/>
    <property type="match status" value="1"/>
</dbReference>
<organism evidence="5 6">
    <name type="scientific">Lactuca saligna</name>
    <name type="common">Willowleaf lettuce</name>
    <dbReference type="NCBI Taxonomy" id="75948"/>
    <lineage>
        <taxon>Eukaryota</taxon>
        <taxon>Viridiplantae</taxon>
        <taxon>Streptophyta</taxon>
        <taxon>Embryophyta</taxon>
        <taxon>Tracheophyta</taxon>
        <taxon>Spermatophyta</taxon>
        <taxon>Magnoliopsida</taxon>
        <taxon>eudicotyledons</taxon>
        <taxon>Gunneridae</taxon>
        <taxon>Pentapetalae</taxon>
        <taxon>asterids</taxon>
        <taxon>campanulids</taxon>
        <taxon>Asterales</taxon>
        <taxon>Asteraceae</taxon>
        <taxon>Cichorioideae</taxon>
        <taxon>Cichorieae</taxon>
        <taxon>Lactucinae</taxon>
        <taxon>Lactuca</taxon>
    </lineage>
</organism>
<gene>
    <name evidence="5" type="ORF">LSALG_LOCUS33982</name>
</gene>
<feature type="domain" description="Bulb-type lectin" evidence="4">
    <location>
        <begin position="30"/>
        <end position="158"/>
    </location>
</feature>
<evidence type="ECO:0000256" key="3">
    <source>
        <dbReference type="SAM" id="SignalP"/>
    </source>
</evidence>
<evidence type="ECO:0000256" key="1">
    <source>
        <dbReference type="ARBA" id="ARBA00022729"/>
    </source>
</evidence>
<evidence type="ECO:0000313" key="6">
    <source>
        <dbReference type="Proteomes" id="UP001177003"/>
    </source>
</evidence>
<dbReference type="Proteomes" id="UP001177003">
    <property type="component" value="Chromosome 7"/>
</dbReference>